<dbReference type="AlphaFoldDB" id="A0A8B6X9Q0"/>
<dbReference type="OrthoDB" id="8526978at2"/>
<dbReference type="InterPro" id="IPR036393">
    <property type="entry name" value="AceGlu_kinase-like_sf"/>
</dbReference>
<evidence type="ECO:0000259" key="2">
    <source>
        <dbReference type="Pfam" id="PF00696"/>
    </source>
</evidence>
<reference evidence="4" key="1">
    <citation type="submission" date="2025-08" db="UniProtKB">
        <authorList>
            <consortium name="RefSeq"/>
        </authorList>
    </citation>
    <scope>IDENTIFICATION</scope>
</reference>
<dbReference type="SUPFAM" id="SSF53633">
    <property type="entry name" value="Carbamate kinase-like"/>
    <property type="match status" value="1"/>
</dbReference>
<feature type="compositionally biased region" description="Polar residues" evidence="1">
    <location>
        <begin position="249"/>
        <end position="260"/>
    </location>
</feature>
<feature type="region of interest" description="Disordered" evidence="1">
    <location>
        <begin position="216"/>
        <end position="260"/>
    </location>
</feature>
<keyword evidence="3" id="KW-1185">Reference proteome</keyword>
<organism evidence="3 4">
    <name type="scientific">Derxia gummosa DSM 723</name>
    <dbReference type="NCBI Taxonomy" id="1121388"/>
    <lineage>
        <taxon>Bacteria</taxon>
        <taxon>Pseudomonadati</taxon>
        <taxon>Pseudomonadota</taxon>
        <taxon>Betaproteobacteria</taxon>
        <taxon>Burkholderiales</taxon>
        <taxon>Alcaligenaceae</taxon>
        <taxon>Derxia</taxon>
    </lineage>
</organism>
<name>A0A8B6X9Q0_9BURK</name>
<proteinExistence type="predicted"/>
<dbReference type="Proteomes" id="UP000675920">
    <property type="component" value="Unplaced"/>
</dbReference>
<evidence type="ECO:0000313" key="4">
    <source>
        <dbReference type="RefSeq" id="WP_051378379.1"/>
    </source>
</evidence>
<dbReference type="InterPro" id="IPR001048">
    <property type="entry name" value="Asp/Glu/Uridylate_kinase"/>
</dbReference>
<dbReference type="RefSeq" id="WP_051378379.1">
    <property type="nucleotide sequence ID" value="NZ_AXWS01000008.1"/>
</dbReference>
<evidence type="ECO:0000313" key="3">
    <source>
        <dbReference type="Proteomes" id="UP000675920"/>
    </source>
</evidence>
<feature type="domain" description="Aspartate/glutamate/uridylate kinase" evidence="2">
    <location>
        <begin position="4"/>
        <end position="151"/>
    </location>
</feature>
<sequence>MSAITVIKLGGSLCRDAHASTLRDWLAALARRAAADRHRQWLVVPGGGGFADAVRDAQAQWRFDDLAAHNMAVLAMEQTARLMVALGAGLALAGDIAAVRAAWAAGRLPVWGGRDALRTVPDRLTRWEVSSDSLAAWIAGELHADRLVLVKHGVGAIGDDARRPAVAEAPGLAPAFARRLAHDGVADVALPAFVADAGVALAVWPAERPELALAGVPPSPASAVSARPPATPAWRSPAATGADDALPPTSRSAAPTGPRS</sequence>
<dbReference type="Gene3D" id="3.40.1160.10">
    <property type="entry name" value="Acetylglutamate kinase-like"/>
    <property type="match status" value="1"/>
</dbReference>
<accession>A0A8B6X9Q0</accession>
<dbReference type="Pfam" id="PF00696">
    <property type="entry name" value="AA_kinase"/>
    <property type="match status" value="1"/>
</dbReference>
<evidence type="ECO:0000256" key="1">
    <source>
        <dbReference type="SAM" id="MobiDB-lite"/>
    </source>
</evidence>
<protein>
    <recommendedName>
        <fullName evidence="2">Aspartate/glutamate/uridylate kinase domain-containing protein</fullName>
    </recommendedName>
</protein>